<dbReference type="Pfam" id="PF12146">
    <property type="entry name" value="Hydrolase_4"/>
    <property type="match status" value="1"/>
</dbReference>
<dbReference type="Gene3D" id="3.40.50.1820">
    <property type="entry name" value="alpha/beta hydrolase"/>
    <property type="match status" value="1"/>
</dbReference>
<keyword evidence="1" id="KW-1133">Transmembrane helix</keyword>
<dbReference type="EMBL" id="CP018622">
    <property type="protein sequence ID" value="AUJ25692.1"/>
    <property type="molecule type" value="Genomic_DNA"/>
</dbReference>
<evidence type="ECO:0000259" key="2">
    <source>
        <dbReference type="Pfam" id="PF12146"/>
    </source>
</evidence>
<dbReference type="RefSeq" id="WP_164085493.1">
    <property type="nucleotide sequence ID" value="NZ_CP018622.1"/>
</dbReference>
<dbReference type="PANTHER" id="PTHR43265:SF1">
    <property type="entry name" value="ESTERASE ESTD"/>
    <property type="match status" value="1"/>
</dbReference>
<sequence length="341" mass="38594">MNIRAKLTLGVGIGVILIVVFLISRFNEFEIQSQQEVPMKFQASGVKLSGSLYLPKSPPPYDVAVFIHGDGPQNRTSNGDYAFIMNALLKNNIACFSFDKAGIGDSEGDWLSQTMEDRAKEIESAMQMLRKETQVNTIGVIGFSQGGWVTSELAKDKTKMDFMVVIGGAIDWMEQHIYYESHIANQKGFTKQEKLAYLKDIRKLDNLIAQNAYEDYVNFVNQMAYGKPMSKERFQFAYLNHEANATDGIKDIQVPFLGLFGENDLNVDAQESYNTYKAIFNDMGKTNYELVMLPNATHELLDAKYNTQREDLTRDALLWGDRIYADGALFTLVDWIQKTVD</sequence>
<evidence type="ECO:0000313" key="4">
    <source>
        <dbReference type="Proteomes" id="UP000234237"/>
    </source>
</evidence>
<keyword evidence="1" id="KW-0472">Membrane</keyword>
<dbReference type="Proteomes" id="UP000234237">
    <property type="component" value="Chromosome"/>
</dbReference>
<keyword evidence="1" id="KW-0812">Transmembrane</keyword>
<organism evidence="3 4">
    <name type="scientific">Virgibacillus dokdonensis</name>
    <dbReference type="NCBI Taxonomy" id="302167"/>
    <lineage>
        <taxon>Bacteria</taxon>
        <taxon>Bacillati</taxon>
        <taxon>Bacillota</taxon>
        <taxon>Bacilli</taxon>
        <taxon>Bacillales</taxon>
        <taxon>Bacillaceae</taxon>
        <taxon>Virgibacillus</taxon>
    </lineage>
</organism>
<dbReference type="GO" id="GO:0052689">
    <property type="term" value="F:carboxylic ester hydrolase activity"/>
    <property type="evidence" value="ECO:0007669"/>
    <property type="project" value="TreeGrafter"/>
</dbReference>
<dbReference type="InterPro" id="IPR053145">
    <property type="entry name" value="AB_hydrolase_Est10"/>
</dbReference>
<dbReference type="AlphaFoldDB" id="A0A2K9J159"/>
<name>A0A2K9J159_9BACI</name>
<dbReference type="PANTHER" id="PTHR43265">
    <property type="entry name" value="ESTERASE ESTD"/>
    <property type="match status" value="1"/>
</dbReference>
<feature type="transmembrane region" description="Helical" evidence="1">
    <location>
        <begin position="7"/>
        <end position="26"/>
    </location>
</feature>
<dbReference type="STRING" id="302167.GCA_900166595_01455"/>
<accession>A0A2K9J159</accession>
<dbReference type="InterPro" id="IPR022742">
    <property type="entry name" value="Hydrolase_4"/>
</dbReference>
<keyword evidence="3" id="KW-0378">Hydrolase</keyword>
<reference evidence="4" key="1">
    <citation type="submission" date="2016-11" db="EMBL/GenBank/DDBJ databases">
        <title>Complete genome sequence of Virgibacillus pantothenticus 21D, a halophilic bacterium isolated from the deep hypersaline anoxic basin Discovery in the Mediterranean Sea.</title>
        <authorList>
            <person name="Zeaiter Z."/>
            <person name="Booth J.M."/>
            <person name="Prosdocimi E.M."/>
            <person name="Mapelli F."/>
            <person name="Fusi M."/>
            <person name="Daffonchio D."/>
            <person name="Borin S."/>
            <person name="Crotti E."/>
        </authorList>
    </citation>
    <scope>NUCLEOTIDE SEQUENCE [LARGE SCALE GENOMIC DNA]</scope>
    <source>
        <strain evidence="4">21D</strain>
    </source>
</reference>
<evidence type="ECO:0000256" key="1">
    <source>
        <dbReference type="SAM" id="Phobius"/>
    </source>
</evidence>
<dbReference type="SUPFAM" id="SSF53474">
    <property type="entry name" value="alpha/beta-Hydrolases"/>
    <property type="match status" value="1"/>
</dbReference>
<dbReference type="KEGG" id="vpn:A21D_02646"/>
<proteinExistence type="predicted"/>
<evidence type="ECO:0000313" key="3">
    <source>
        <dbReference type="EMBL" id="AUJ25692.1"/>
    </source>
</evidence>
<protein>
    <submittedName>
        <fullName evidence="3">Alpha/beta hydrolase family protein</fullName>
    </submittedName>
</protein>
<feature type="domain" description="Serine aminopeptidase S33" evidence="2">
    <location>
        <begin position="77"/>
        <end position="301"/>
    </location>
</feature>
<gene>
    <name evidence="3" type="ORF">A21D_02646</name>
</gene>
<dbReference type="InterPro" id="IPR029058">
    <property type="entry name" value="AB_hydrolase_fold"/>
</dbReference>